<feature type="compositionally biased region" description="Pro residues" evidence="1">
    <location>
        <begin position="84"/>
        <end position="94"/>
    </location>
</feature>
<sequence length="207" mass="21898">MNRVAALHDAPLPHSPIVLVAPCTTTLLSVRAARCAPPTEGGREYPPASLACSLLVGARMLDHDDGDDENDDDDDDVVLDSRSSPPPPPPPPNPDLVKSVGPWHRIITGLRKGPGSGASSAIDSNLTRGQAVAGSSLGSFFPPPAALESIPHQSINPSFNPSINHQNTTTPAPARPYIPVLPPTFFTSFFLLELYPPFLNTTMSTNL</sequence>
<dbReference type="GeneID" id="13288097"/>
<feature type="compositionally biased region" description="Acidic residues" evidence="1">
    <location>
        <begin position="64"/>
        <end position="78"/>
    </location>
</feature>
<dbReference type="HOGENOM" id="CLU_1326587_0_0_1"/>
<dbReference type="EMBL" id="FP929072">
    <property type="protein sequence ID" value="CBX91710.1"/>
    <property type="molecule type" value="Genomic_DNA"/>
</dbReference>
<gene>
    <name evidence="2" type="ORF">LEMA_P072180.1</name>
</gene>
<reference evidence="3" key="1">
    <citation type="journal article" date="2011" name="Nat. Commun.">
        <title>Effector diversification within compartments of the Leptosphaeria maculans genome affected by Repeat-Induced Point mutations.</title>
        <authorList>
            <person name="Rouxel T."/>
            <person name="Grandaubert J."/>
            <person name="Hane J.K."/>
            <person name="Hoede C."/>
            <person name="van de Wouw A.P."/>
            <person name="Couloux A."/>
            <person name="Dominguez V."/>
            <person name="Anthouard V."/>
            <person name="Bally P."/>
            <person name="Bourras S."/>
            <person name="Cozijnsen A.J."/>
            <person name="Ciuffetti L.M."/>
            <person name="Degrave A."/>
            <person name="Dilmaghani A."/>
            <person name="Duret L."/>
            <person name="Fudal I."/>
            <person name="Goodwin S.B."/>
            <person name="Gout L."/>
            <person name="Glaser N."/>
            <person name="Linglin J."/>
            <person name="Kema G.H.J."/>
            <person name="Lapalu N."/>
            <person name="Lawrence C.B."/>
            <person name="May K."/>
            <person name="Meyer M."/>
            <person name="Ollivier B."/>
            <person name="Poulain J."/>
            <person name="Schoch C.L."/>
            <person name="Simon A."/>
            <person name="Spatafora J.W."/>
            <person name="Stachowiak A."/>
            <person name="Turgeon B.G."/>
            <person name="Tyler B.M."/>
            <person name="Vincent D."/>
            <person name="Weissenbach J."/>
            <person name="Amselem J."/>
            <person name="Quesneville H."/>
            <person name="Oliver R.P."/>
            <person name="Wincker P."/>
            <person name="Balesdent M.-H."/>
            <person name="Howlett B.J."/>
        </authorList>
    </citation>
    <scope>NUCLEOTIDE SEQUENCE [LARGE SCALE GENOMIC DNA]</scope>
    <source>
        <strain evidence="3">JN3 / isolate v23.1.3 / race Av1-4-5-6-7-8</strain>
    </source>
</reference>
<feature type="region of interest" description="Disordered" evidence="1">
    <location>
        <begin position="61"/>
        <end position="100"/>
    </location>
</feature>
<protein>
    <submittedName>
        <fullName evidence="2">Predicted protein</fullName>
    </submittedName>
</protein>
<dbReference type="InParanoid" id="E4ZKB5"/>
<dbReference type="Proteomes" id="UP000002668">
    <property type="component" value="Genome"/>
</dbReference>
<evidence type="ECO:0000313" key="2">
    <source>
        <dbReference type="EMBL" id="CBX91710.1"/>
    </source>
</evidence>
<dbReference type="AlphaFoldDB" id="E4ZKB5"/>
<accession>E4ZKB5</accession>
<evidence type="ECO:0000313" key="3">
    <source>
        <dbReference type="Proteomes" id="UP000002668"/>
    </source>
</evidence>
<keyword evidence="3" id="KW-1185">Reference proteome</keyword>
<proteinExistence type="predicted"/>
<dbReference type="VEuPathDB" id="FungiDB:LEMA_P072180.1"/>
<organism evidence="3">
    <name type="scientific">Leptosphaeria maculans (strain JN3 / isolate v23.1.3 / race Av1-4-5-6-7-8)</name>
    <name type="common">Blackleg fungus</name>
    <name type="synonym">Phoma lingam</name>
    <dbReference type="NCBI Taxonomy" id="985895"/>
    <lineage>
        <taxon>Eukaryota</taxon>
        <taxon>Fungi</taxon>
        <taxon>Dikarya</taxon>
        <taxon>Ascomycota</taxon>
        <taxon>Pezizomycotina</taxon>
        <taxon>Dothideomycetes</taxon>
        <taxon>Pleosporomycetidae</taxon>
        <taxon>Pleosporales</taxon>
        <taxon>Pleosporineae</taxon>
        <taxon>Leptosphaeriaceae</taxon>
        <taxon>Plenodomus</taxon>
        <taxon>Plenodomus lingam/Leptosphaeria maculans species complex</taxon>
    </lineage>
</organism>
<name>E4ZKB5_LEPMJ</name>
<evidence type="ECO:0000256" key="1">
    <source>
        <dbReference type="SAM" id="MobiDB-lite"/>
    </source>
</evidence>